<gene>
    <name evidence="1" type="ORF">AWC38_SpisGene21116</name>
</gene>
<dbReference type="STRING" id="50429.A0A2B4RD31"/>
<dbReference type="PANTHER" id="PTHR47027">
    <property type="entry name" value="REVERSE TRANSCRIPTASE DOMAIN-CONTAINING PROTEIN"/>
    <property type="match status" value="1"/>
</dbReference>
<dbReference type="AlphaFoldDB" id="A0A2B4RD31"/>
<dbReference type="Proteomes" id="UP000225706">
    <property type="component" value="Unassembled WGS sequence"/>
</dbReference>
<dbReference type="EMBL" id="LSMT01000743">
    <property type="protein sequence ID" value="PFX14703.1"/>
    <property type="molecule type" value="Genomic_DNA"/>
</dbReference>
<dbReference type="PANTHER" id="PTHR47027:SF20">
    <property type="entry name" value="REVERSE TRANSCRIPTASE-LIKE PROTEIN WITH RNA-DIRECTED DNA POLYMERASE DOMAIN"/>
    <property type="match status" value="1"/>
</dbReference>
<protein>
    <recommendedName>
        <fullName evidence="3">Reverse transcriptase domain-containing protein</fullName>
    </recommendedName>
</protein>
<reference evidence="2" key="1">
    <citation type="journal article" date="2017" name="bioRxiv">
        <title>Comparative analysis of the genomes of Stylophora pistillata and Acropora digitifera provides evidence for extensive differences between species of corals.</title>
        <authorList>
            <person name="Voolstra C.R."/>
            <person name="Li Y."/>
            <person name="Liew Y.J."/>
            <person name="Baumgarten S."/>
            <person name="Zoccola D."/>
            <person name="Flot J.-F."/>
            <person name="Tambutte S."/>
            <person name="Allemand D."/>
            <person name="Aranda M."/>
        </authorList>
    </citation>
    <scope>NUCLEOTIDE SEQUENCE [LARGE SCALE GENOMIC DNA]</scope>
</reference>
<sequence>MVSREGLFAILQKLGCPPTLLSLVKSLHDDMTASVSFEGAMSNSFPVNDDVKQGCVPAPTLRGIFFSVLLHQAFGNHEDENDVYIHTISDGKLFNLTGLRAKTKVCKVLIRKMRRLGHLRRMPDGRLPKDILYSELRMGTRPRGRSMLRFKDVAKRDLVALGVDVGNWEELAEDRAGWRKALREGGEALEAPWLNKD</sequence>
<keyword evidence="2" id="KW-1185">Reference proteome</keyword>
<dbReference type="OrthoDB" id="5969434at2759"/>
<comment type="caution">
    <text evidence="1">The sequence shown here is derived from an EMBL/GenBank/DDBJ whole genome shotgun (WGS) entry which is preliminary data.</text>
</comment>
<evidence type="ECO:0000313" key="1">
    <source>
        <dbReference type="EMBL" id="PFX14703.1"/>
    </source>
</evidence>
<proteinExistence type="predicted"/>
<evidence type="ECO:0000313" key="2">
    <source>
        <dbReference type="Proteomes" id="UP000225706"/>
    </source>
</evidence>
<organism evidence="1 2">
    <name type="scientific">Stylophora pistillata</name>
    <name type="common">Smooth cauliflower coral</name>
    <dbReference type="NCBI Taxonomy" id="50429"/>
    <lineage>
        <taxon>Eukaryota</taxon>
        <taxon>Metazoa</taxon>
        <taxon>Cnidaria</taxon>
        <taxon>Anthozoa</taxon>
        <taxon>Hexacorallia</taxon>
        <taxon>Scleractinia</taxon>
        <taxon>Astrocoeniina</taxon>
        <taxon>Pocilloporidae</taxon>
        <taxon>Stylophora</taxon>
    </lineage>
</organism>
<name>A0A2B4RD31_STYPI</name>
<accession>A0A2B4RD31</accession>
<evidence type="ECO:0008006" key="3">
    <source>
        <dbReference type="Google" id="ProtNLM"/>
    </source>
</evidence>